<dbReference type="NCBIfam" id="TIGR01444">
    <property type="entry name" value="fkbM_fam"/>
    <property type="match status" value="1"/>
</dbReference>
<organism evidence="2 3">
    <name type="scientific">Selenomonas timonae</name>
    <dbReference type="NCBI Taxonomy" id="2754044"/>
    <lineage>
        <taxon>Bacteria</taxon>
        <taxon>Bacillati</taxon>
        <taxon>Bacillota</taxon>
        <taxon>Negativicutes</taxon>
        <taxon>Selenomonadales</taxon>
        <taxon>Selenomonadaceae</taxon>
        <taxon>Selenomonas</taxon>
    </lineage>
</organism>
<dbReference type="InterPro" id="IPR029063">
    <property type="entry name" value="SAM-dependent_MTases_sf"/>
</dbReference>
<protein>
    <submittedName>
        <fullName evidence="2">FkbM family methyltransferase</fullName>
    </submittedName>
</protein>
<gene>
    <name evidence="2" type="ORF">H1B31_10645</name>
</gene>
<dbReference type="GO" id="GO:0032259">
    <property type="term" value="P:methylation"/>
    <property type="evidence" value="ECO:0007669"/>
    <property type="project" value="UniProtKB-KW"/>
</dbReference>
<name>A0A7G7VN29_9FIRM</name>
<evidence type="ECO:0000259" key="1">
    <source>
        <dbReference type="Pfam" id="PF05050"/>
    </source>
</evidence>
<dbReference type="Proteomes" id="UP000515480">
    <property type="component" value="Chromosome"/>
</dbReference>
<dbReference type="KEGG" id="stim:H1B31_10645"/>
<dbReference type="Gene3D" id="3.40.50.150">
    <property type="entry name" value="Vaccinia Virus protein VP39"/>
    <property type="match status" value="1"/>
</dbReference>
<dbReference type="AlphaFoldDB" id="A0A7G7VN29"/>
<dbReference type="InterPro" id="IPR006342">
    <property type="entry name" value="FkbM_mtfrase"/>
</dbReference>
<dbReference type="SUPFAM" id="SSF53335">
    <property type="entry name" value="S-adenosyl-L-methionine-dependent methyltransferases"/>
    <property type="match status" value="1"/>
</dbReference>
<evidence type="ECO:0000313" key="2">
    <source>
        <dbReference type="EMBL" id="QNH55522.1"/>
    </source>
</evidence>
<keyword evidence="2" id="KW-0489">Methyltransferase</keyword>
<reference evidence="2 3" key="1">
    <citation type="submission" date="2020-07" db="EMBL/GenBank/DDBJ databases">
        <title>Complete genome and description of Selenomonas timonensis sp. nov., a new bacterium isolated from a gingivitis subject.</title>
        <authorList>
            <person name="Antezack A."/>
        </authorList>
    </citation>
    <scope>NUCLEOTIDE SEQUENCE [LARGE SCALE GENOMIC DNA]</scope>
    <source>
        <strain evidence="2 3">Marseille-Q3039</strain>
    </source>
</reference>
<keyword evidence="2" id="KW-0808">Transferase</keyword>
<dbReference type="PANTHER" id="PTHR34203:SF15">
    <property type="entry name" value="SLL1173 PROTEIN"/>
    <property type="match status" value="1"/>
</dbReference>
<dbReference type="Pfam" id="PF05050">
    <property type="entry name" value="Methyltransf_21"/>
    <property type="match status" value="1"/>
</dbReference>
<dbReference type="PANTHER" id="PTHR34203">
    <property type="entry name" value="METHYLTRANSFERASE, FKBM FAMILY PROTEIN"/>
    <property type="match status" value="1"/>
</dbReference>
<dbReference type="InterPro" id="IPR052514">
    <property type="entry name" value="SAM-dependent_MTase"/>
</dbReference>
<dbReference type="GO" id="GO:0008168">
    <property type="term" value="F:methyltransferase activity"/>
    <property type="evidence" value="ECO:0007669"/>
    <property type="project" value="UniProtKB-KW"/>
</dbReference>
<sequence>MYADHADTFGGLRDTDYVLWGTGRVARAFYEKYCVDRKLLHAPLCFCDNAAKMQGMQIDGIPIYASECVFESAHTHYLAGKPFAIIIGATGINLLQIVSQLEQQAVKAQICSAVQMDAAAYYAEHRAEIEEICAMFADEKSRRLYARLIENMMCGRPLDFSLAKTNQYFANDVIPTLVDDEIFVDAGVCGGEEIDKALAMNPKVRVCAFEPDASSYRLLCEKYAALPQVALYPYALWNEEQQLVFSGNQATPSASRLETHGAAQGERIQAMPLDSVLTEVPTLIKMDIEGAEYNALLGAEETIRTHHPKLAICVYHSLEDYIRIPLLIRSFYSGYRFFFRHHSVTSGESVLYAL</sequence>
<evidence type="ECO:0000313" key="3">
    <source>
        <dbReference type="Proteomes" id="UP000515480"/>
    </source>
</evidence>
<keyword evidence="3" id="KW-1185">Reference proteome</keyword>
<proteinExistence type="predicted"/>
<dbReference type="EMBL" id="CP060204">
    <property type="protein sequence ID" value="QNH55522.1"/>
    <property type="molecule type" value="Genomic_DNA"/>
</dbReference>
<feature type="domain" description="Methyltransferase FkbM" evidence="1">
    <location>
        <begin position="199"/>
        <end position="318"/>
    </location>
</feature>
<accession>A0A7G7VN29</accession>